<reference evidence="2 3" key="1">
    <citation type="submission" date="2019-07" db="EMBL/GenBank/DDBJ databases">
        <title>Lysobacter weifangensis sp. nov., isolated from bensulfuron-methyl contaminated farmland soil.</title>
        <authorList>
            <person name="Zhao H."/>
        </authorList>
    </citation>
    <scope>NUCLEOTIDE SEQUENCE [LARGE SCALE GENOMIC DNA]</scope>
    <source>
        <strain evidence="2 3">CC-Bw-6</strain>
    </source>
</reference>
<dbReference type="AlphaFoldDB" id="A0A516V5U1"/>
<keyword evidence="1" id="KW-0732">Signal</keyword>
<feature type="chain" id="PRO_5021832145" evidence="1">
    <location>
        <begin position="20"/>
        <end position="143"/>
    </location>
</feature>
<dbReference type="RefSeq" id="WP_143879389.1">
    <property type="nucleotide sequence ID" value="NZ_BAABLZ010000001.1"/>
</dbReference>
<evidence type="ECO:0000256" key="1">
    <source>
        <dbReference type="SAM" id="SignalP"/>
    </source>
</evidence>
<organism evidence="2 3">
    <name type="scientific">Pseudoluteimonas lycopersici</name>
    <dbReference type="NCBI Taxonomy" id="1324796"/>
    <lineage>
        <taxon>Bacteria</taxon>
        <taxon>Pseudomonadati</taxon>
        <taxon>Pseudomonadota</taxon>
        <taxon>Gammaproteobacteria</taxon>
        <taxon>Lysobacterales</taxon>
        <taxon>Lysobacteraceae</taxon>
        <taxon>Pseudoluteimonas</taxon>
    </lineage>
</organism>
<evidence type="ECO:0000313" key="2">
    <source>
        <dbReference type="EMBL" id="QDQ73877.1"/>
    </source>
</evidence>
<protein>
    <submittedName>
        <fullName evidence="2">Uncharacterized protein</fullName>
    </submittedName>
</protein>
<sequence>MRKIILCFGISLFSLGALAGESAVFSVSSSALSCSPSVVKVGNSLNLVLAAGHGRELAVRRVFDNAWFFLVVSGSNPDEPQLMPVDAFAASRSVAIPATVISVPSGKTSPERVFSGPGKYEVYVSDNLESEIGGFMCTVQVVR</sequence>
<dbReference type="OrthoDB" id="6058449at2"/>
<keyword evidence="3" id="KW-1185">Reference proteome</keyword>
<gene>
    <name evidence="2" type="ORF">FNZ56_08300</name>
</gene>
<name>A0A516V5U1_9GAMM</name>
<dbReference type="PROSITE" id="PS51257">
    <property type="entry name" value="PROKAR_LIPOPROTEIN"/>
    <property type="match status" value="1"/>
</dbReference>
<dbReference type="EMBL" id="CP041742">
    <property type="protein sequence ID" value="QDQ73877.1"/>
    <property type="molecule type" value="Genomic_DNA"/>
</dbReference>
<accession>A0A516V5U1</accession>
<proteinExistence type="predicted"/>
<dbReference type="Proteomes" id="UP000315891">
    <property type="component" value="Chromosome"/>
</dbReference>
<feature type="signal peptide" evidence="1">
    <location>
        <begin position="1"/>
        <end position="19"/>
    </location>
</feature>
<evidence type="ECO:0000313" key="3">
    <source>
        <dbReference type="Proteomes" id="UP000315891"/>
    </source>
</evidence>